<dbReference type="Gene3D" id="3.40.50.300">
    <property type="entry name" value="P-loop containing nucleotide triphosphate hydrolases"/>
    <property type="match status" value="2"/>
</dbReference>
<dbReference type="InterPro" id="IPR050611">
    <property type="entry name" value="ABCF"/>
</dbReference>
<evidence type="ECO:0000256" key="1">
    <source>
        <dbReference type="ARBA" id="ARBA00022737"/>
    </source>
</evidence>
<dbReference type="GO" id="GO:0016887">
    <property type="term" value="F:ATP hydrolysis activity"/>
    <property type="evidence" value="ECO:0007669"/>
    <property type="project" value="InterPro"/>
</dbReference>
<dbReference type="PANTHER" id="PTHR19211:SF14">
    <property type="entry name" value="ATP-BINDING CASSETTE SUB-FAMILY F MEMBER 1"/>
    <property type="match status" value="1"/>
</dbReference>
<feature type="domain" description="ABC transporter" evidence="5">
    <location>
        <begin position="7"/>
        <end position="223"/>
    </location>
</feature>
<dbReference type="EMBL" id="CP129674">
    <property type="protein sequence ID" value="XDS43909.1"/>
    <property type="molecule type" value="Genomic_DNA"/>
</dbReference>
<dbReference type="InterPro" id="IPR003593">
    <property type="entry name" value="AAA+_ATPase"/>
</dbReference>
<dbReference type="Pfam" id="PF00005">
    <property type="entry name" value="ABC_tran"/>
    <property type="match status" value="2"/>
</dbReference>
<gene>
    <name evidence="6" type="ORF">QN215_06395</name>
</gene>
<evidence type="ECO:0000256" key="3">
    <source>
        <dbReference type="ARBA" id="ARBA00022840"/>
    </source>
</evidence>
<dbReference type="KEGG" id="baqk:QN215_06395"/>
<dbReference type="PROSITE" id="PS50893">
    <property type="entry name" value="ABC_TRANSPORTER_2"/>
    <property type="match status" value="1"/>
</dbReference>
<reference evidence="6" key="1">
    <citation type="submission" date="2023-07" db="EMBL/GenBank/DDBJ databases">
        <title>Bifidobacterium aquikefiriaerophilum sp. nov. and Bifidobacterium eccum sp. nov., isolated from water kefir.</title>
        <authorList>
            <person name="Breselge S."/>
            <person name="Bellassi P."/>
            <person name="Barcenilla C."/>
            <person name="Alvarez-Ordonez A."/>
            <person name="Morelli L."/>
            <person name="Cotter P.D."/>
        </authorList>
    </citation>
    <scope>NUCLEOTIDE SEQUENCE</scope>
    <source>
        <strain evidence="6">WK041_4_12</strain>
    </source>
</reference>
<dbReference type="PANTHER" id="PTHR19211">
    <property type="entry name" value="ATP-BINDING TRANSPORT PROTEIN-RELATED"/>
    <property type="match status" value="1"/>
</dbReference>
<evidence type="ECO:0000313" key="6">
    <source>
        <dbReference type="EMBL" id="XDS43909.1"/>
    </source>
</evidence>
<dbReference type="CDD" id="cd03221">
    <property type="entry name" value="ABCF_EF-3"/>
    <property type="match status" value="1"/>
</dbReference>
<dbReference type="InterPro" id="IPR003439">
    <property type="entry name" value="ABC_transporter-like_ATP-bd"/>
</dbReference>
<feature type="region of interest" description="Disordered" evidence="4">
    <location>
        <begin position="346"/>
        <end position="366"/>
    </location>
</feature>
<sequence length="572" mass="63410">MKQLSVFSLHHISFQYPDSSEYLFSDISVTFPLGWTALIGDNGMGKTTLMHIATGQLKPSEGTVIPHPGQFISGYCQQTTDRAPANLDDFANDWSAETMNVRRALEIGDDWPWRYDTLSGGERKRLQLACALALRPELLILDEPSNHVDARTRSAIVAAMQTYRGVGILISHDIDLIDATVQQCVVLQRQHVNGKNQTMAITRPGNYSQVHEQIAGETATAESNLAQTRHELHRLNQVKAQRSQAVQHVEALKDGSRINRKDHDARAKHKLAKMSGMDLKASQASGRLNNRLKRAENAQSQIVTAAKRYDGDIWFHTEPSHRKELLHMQKGFIPFEASVPVAPLQGTSSPSDAAKAGAFGDDSTARDASMSSIPGLWIPTLSVGPLDHIGIVGDNGTGKTTLFHRMKAMLEISDTSDTDLGFPSPEASPHRSSSHEAVRALVIEQEQTQDQIESLFNAVEQLNHEEYSQLCSSLAQLNADPERILDNRAPSAGEFRKLQLCLGALRHPHLIMMDEPTNHLDLHSVESLTRVLQAFTGAIIVISHNDHFLSHITSIRWRIERKSRIYTTLSIA</sequence>
<keyword evidence="3 6" id="KW-0067">ATP-binding</keyword>
<evidence type="ECO:0000256" key="4">
    <source>
        <dbReference type="SAM" id="MobiDB-lite"/>
    </source>
</evidence>
<keyword evidence="1" id="KW-0677">Repeat</keyword>
<evidence type="ECO:0000256" key="2">
    <source>
        <dbReference type="ARBA" id="ARBA00022741"/>
    </source>
</evidence>
<dbReference type="PROSITE" id="PS00211">
    <property type="entry name" value="ABC_TRANSPORTER_1"/>
    <property type="match status" value="1"/>
</dbReference>
<evidence type="ECO:0000259" key="5">
    <source>
        <dbReference type="PROSITE" id="PS50893"/>
    </source>
</evidence>
<accession>A0AB39U4H9</accession>
<proteinExistence type="predicted"/>
<name>A0AB39U4H9_9BIFI</name>
<dbReference type="InterPro" id="IPR027417">
    <property type="entry name" value="P-loop_NTPase"/>
</dbReference>
<dbReference type="InterPro" id="IPR017871">
    <property type="entry name" value="ABC_transporter-like_CS"/>
</dbReference>
<organism evidence="6">
    <name type="scientific">Bifidobacterium aquikefiricola</name>
    <dbReference type="NCBI Taxonomy" id="3059038"/>
    <lineage>
        <taxon>Bacteria</taxon>
        <taxon>Bacillati</taxon>
        <taxon>Actinomycetota</taxon>
        <taxon>Actinomycetes</taxon>
        <taxon>Bifidobacteriales</taxon>
        <taxon>Bifidobacteriaceae</taxon>
        <taxon>Bifidobacterium</taxon>
    </lineage>
</organism>
<dbReference type="RefSeq" id="WP_369343504.1">
    <property type="nucleotide sequence ID" value="NZ_CP129674.1"/>
</dbReference>
<keyword evidence="2" id="KW-0547">Nucleotide-binding</keyword>
<dbReference type="GO" id="GO:0005524">
    <property type="term" value="F:ATP binding"/>
    <property type="evidence" value="ECO:0007669"/>
    <property type="project" value="UniProtKB-KW"/>
</dbReference>
<protein>
    <submittedName>
        <fullName evidence="6">ATP-binding cassette domain-containing protein</fullName>
    </submittedName>
</protein>
<dbReference type="SMART" id="SM00382">
    <property type="entry name" value="AAA"/>
    <property type="match status" value="2"/>
</dbReference>
<dbReference type="AlphaFoldDB" id="A0AB39U4H9"/>
<dbReference type="SUPFAM" id="SSF52540">
    <property type="entry name" value="P-loop containing nucleoside triphosphate hydrolases"/>
    <property type="match status" value="2"/>
</dbReference>